<dbReference type="Pfam" id="PF10282">
    <property type="entry name" value="Lactonase"/>
    <property type="match status" value="1"/>
</dbReference>
<comment type="caution">
    <text evidence="3">The sequence shown here is derived from an EMBL/GenBank/DDBJ whole genome shotgun (WGS) entry which is preliminary data.</text>
</comment>
<organism evidence="3 4">
    <name type="scientific">Pelobium manganitolerans</name>
    <dbReference type="NCBI Taxonomy" id="1842495"/>
    <lineage>
        <taxon>Bacteria</taxon>
        <taxon>Pseudomonadati</taxon>
        <taxon>Bacteroidota</taxon>
        <taxon>Sphingobacteriia</taxon>
        <taxon>Sphingobacteriales</taxon>
        <taxon>Sphingobacteriaceae</taxon>
        <taxon>Pelobium</taxon>
    </lineage>
</organism>
<sequence length="361" mass="39747">MPLLGLGQTRTMKNQLIVGSYTKTQSHGLFSFNFNGGLELKSEADHVFHPSYLVLNKDGTHIYAVNEGGAKNSAVSAFRYDKNTGKFSLINSELTQGAAPCHVTLSPDEKFLFAANYNGGSLSVFPINEDGSLAPLAQLLKHEGSSVNKNRQNEPHVHSTNFSPDGTILYAADLGTDKIVAYRYHPEDKKPLTASPELDITIDAGFGPRHFTFNKQGDRLYVMSEMKAYVSVFEYKNHKTTLIQEINTNAPDFKGEDSGADIHLSADGRFLYTSNRGDANSIAIFAVEADGKLKRVANESTRGKGPRNFVIDPTDNYLLVAHQYTNNIVVFKRDKKTGLLKCLSETNEVGSPVCLKFVELN</sequence>
<keyword evidence="4" id="KW-1185">Reference proteome</keyword>
<dbReference type="InterPro" id="IPR011048">
    <property type="entry name" value="Haem_d1_sf"/>
</dbReference>
<dbReference type="Gene3D" id="2.130.10.10">
    <property type="entry name" value="YVTN repeat-like/Quinoprotein amine dehydrogenase"/>
    <property type="match status" value="1"/>
</dbReference>
<keyword evidence="2" id="KW-0119">Carbohydrate metabolism</keyword>
<dbReference type="SUPFAM" id="SSF51004">
    <property type="entry name" value="C-terminal (heme d1) domain of cytochrome cd1-nitrite reductase"/>
    <property type="match status" value="1"/>
</dbReference>
<evidence type="ECO:0000313" key="3">
    <source>
        <dbReference type="EMBL" id="RKD18346.1"/>
    </source>
</evidence>
<dbReference type="PANTHER" id="PTHR30344">
    <property type="entry name" value="6-PHOSPHOGLUCONOLACTONASE-RELATED"/>
    <property type="match status" value="1"/>
</dbReference>
<dbReference type="AlphaFoldDB" id="A0A419S8V2"/>
<dbReference type="Proteomes" id="UP000283433">
    <property type="component" value="Unassembled WGS sequence"/>
</dbReference>
<dbReference type="InterPro" id="IPR015943">
    <property type="entry name" value="WD40/YVTN_repeat-like_dom_sf"/>
</dbReference>
<dbReference type="InterPro" id="IPR019405">
    <property type="entry name" value="Lactonase_7-beta_prop"/>
</dbReference>
<keyword evidence="2" id="KW-0313">Glucose metabolism</keyword>
<dbReference type="EMBL" id="MBTA01000005">
    <property type="protein sequence ID" value="RKD18346.1"/>
    <property type="molecule type" value="Genomic_DNA"/>
</dbReference>
<evidence type="ECO:0000256" key="2">
    <source>
        <dbReference type="ARBA" id="ARBA00022526"/>
    </source>
</evidence>
<evidence type="ECO:0000313" key="4">
    <source>
        <dbReference type="Proteomes" id="UP000283433"/>
    </source>
</evidence>
<dbReference type="FunFam" id="2.130.10.10:FF:000306">
    <property type="entry name" value="3-carboxymuconate cyclase"/>
    <property type="match status" value="1"/>
</dbReference>
<dbReference type="GO" id="GO:0017057">
    <property type="term" value="F:6-phosphogluconolactonase activity"/>
    <property type="evidence" value="ECO:0007669"/>
    <property type="project" value="TreeGrafter"/>
</dbReference>
<dbReference type="PANTHER" id="PTHR30344:SF1">
    <property type="entry name" value="6-PHOSPHOGLUCONOLACTONASE"/>
    <property type="match status" value="1"/>
</dbReference>
<gene>
    <name evidence="3" type="ORF">BCY91_15760</name>
</gene>
<protein>
    <recommendedName>
        <fullName evidence="5">3-carboxymuconate cyclase</fullName>
    </recommendedName>
</protein>
<proteinExistence type="inferred from homology"/>
<evidence type="ECO:0008006" key="5">
    <source>
        <dbReference type="Google" id="ProtNLM"/>
    </source>
</evidence>
<comment type="similarity">
    <text evidence="1">Belongs to the cycloisomerase 2 family.</text>
</comment>
<name>A0A419S8V2_9SPHI</name>
<evidence type="ECO:0000256" key="1">
    <source>
        <dbReference type="ARBA" id="ARBA00005564"/>
    </source>
</evidence>
<dbReference type="GO" id="GO:0006006">
    <property type="term" value="P:glucose metabolic process"/>
    <property type="evidence" value="ECO:0007669"/>
    <property type="project" value="UniProtKB-KW"/>
</dbReference>
<reference evidence="3 4" key="1">
    <citation type="submission" date="2016-07" db="EMBL/GenBank/DDBJ databases">
        <title>Genome of Pelobium manganitolerans.</title>
        <authorList>
            <person name="Wu S."/>
            <person name="Wang G."/>
        </authorList>
    </citation>
    <scope>NUCLEOTIDE SEQUENCE [LARGE SCALE GENOMIC DNA]</scope>
    <source>
        <strain evidence="3 4">YS-25</strain>
    </source>
</reference>
<accession>A0A419S8V2</accession>
<dbReference type="InterPro" id="IPR050282">
    <property type="entry name" value="Cycloisomerase_2"/>
</dbReference>